<evidence type="ECO:0000313" key="3">
    <source>
        <dbReference type="Proteomes" id="UP000656732"/>
    </source>
</evidence>
<dbReference type="EMBL" id="BMTU01000008">
    <property type="protein sequence ID" value="GGQ91094.1"/>
    <property type="molecule type" value="Genomic_DNA"/>
</dbReference>
<reference evidence="2" key="2">
    <citation type="submission" date="2020-09" db="EMBL/GenBank/DDBJ databases">
        <authorList>
            <person name="Sun Q."/>
            <person name="Ohkuma M."/>
        </authorList>
    </citation>
    <scope>NUCLEOTIDE SEQUENCE</scope>
    <source>
        <strain evidence="2">JCM 4403</strain>
    </source>
</reference>
<name>A0A918EZQ2_9ACTN</name>
<reference evidence="2" key="1">
    <citation type="journal article" date="2014" name="Int. J. Syst. Evol. Microbiol.">
        <title>Complete genome sequence of Corynebacterium casei LMG S-19264T (=DSM 44701T), isolated from a smear-ripened cheese.</title>
        <authorList>
            <consortium name="US DOE Joint Genome Institute (JGI-PGF)"/>
            <person name="Walter F."/>
            <person name="Albersmeier A."/>
            <person name="Kalinowski J."/>
            <person name="Ruckert C."/>
        </authorList>
    </citation>
    <scope>NUCLEOTIDE SEQUENCE</scope>
    <source>
        <strain evidence="2">JCM 4403</strain>
    </source>
</reference>
<dbReference type="AlphaFoldDB" id="A0A918EZQ2"/>
<gene>
    <name evidence="2" type="ORF">GCM10010280_43480</name>
</gene>
<accession>A0A918EZQ2</accession>
<sequence length="111" mass="10944">MVADGVGGVGVARGAWGSCCCCRSSGVNRVVPSSVDRCRSVPSGVKSLLPPPGRAGSGSGAAEPTVAGLLTGRVSSVPAVQSVPGFLVTDRVSVEKTVSVSVSGSSTRESR</sequence>
<comment type="caution">
    <text evidence="2">The sequence shown here is derived from an EMBL/GenBank/DDBJ whole genome shotgun (WGS) entry which is preliminary data.</text>
</comment>
<feature type="region of interest" description="Disordered" evidence="1">
    <location>
        <begin position="42"/>
        <end position="62"/>
    </location>
</feature>
<evidence type="ECO:0000313" key="2">
    <source>
        <dbReference type="EMBL" id="GGQ91094.1"/>
    </source>
</evidence>
<protein>
    <submittedName>
        <fullName evidence="2">Uncharacterized protein</fullName>
    </submittedName>
</protein>
<dbReference type="Proteomes" id="UP000656732">
    <property type="component" value="Unassembled WGS sequence"/>
</dbReference>
<organism evidence="2 3">
    <name type="scientific">Streptomyces pilosus</name>
    <dbReference type="NCBI Taxonomy" id="28893"/>
    <lineage>
        <taxon>Bacteria</taxon>
        <taxon>Bacillati</taxon>
        <taxon>Actinomycetota</taxon>
        <taxon>Actinomycetes</taxon>
        <taxon>Kitasatosporales</taxon>
        <taxon>Streptomycetaceae</taxon>
        <taxon>Streptomyces</taxon>
    </lineage>
</organism>
<proteinExistence type="predicted"/>
<evidence type="ECO:0000256" key="1">
    <source>
        <dbReference type="SAM" id="MobiDB-lite"/>
    </source>
</evidence>
<keyword evidence="3" id="KW-1185">Reference proteome</keyword>